<dbReference type="SUPFAM" id="SSF46785">
    <property type="entry name" value="Winged helix' DNA-binding domain"/>
    <property type="match status" value="1"/>
</dbReference>
<comment type="similarity">
    <text evidence="1">Belongs to the LysR transcriptional regulatory family.</text>
</comment>
<dbReference type="AlphaFoldDB" id="A0A0H2LUS8"/>
<evidence type="ECO:0000259" key="5">
    <source>
        <dbReference type="PROSITE" id="PS50931"/>
    </source>
</evidence>
<dbReference type="RefSeq" id="WP_053063322.1">
    <property type="nucleotide sequence ID" value="NZ_JZWI01000028.1"/>
</dbReference>
<reference evidence="6 7" key="1">
    <citation type="submission" date="2015-03" db="EMBL/GenBank/DDBJ databases">
        <title>Genome sequence of Variovorax paradoxus TBEA6.</title>
        <authorList>
            <person name="Poehlein A."/>
            <person name="Schuldes J."/>
            <person name="Wuebbeler J.H."/>
            <person name="Hiessl S."/>
            <person name="Steinbuechel A."/>
            <person name="Daniel R."/>
        </authorList>
    </citation>
    <scope>NUCLEOTIDE SEQUENCE [LARGE SCALE GENOMIC DNA]</scope>
    <source>
        <strain evidence="6 7">TBEA6</strain>
    </source>
</reference>
<keyword evidence="7" id="KW-1185">Reference proteome</keyword>
<keyword evidence="4" id="KW-0804">Transcription</keyword>
<dbReference type="InterPro" id="IPR036390">
    <property type="entry name" value="WH_DNA-bd_sf"/>
</dbReference>
<evidence type="ECO:0000256" key="2">
    <source>
        <dbReference type="ARBA" id="ARBA00023015"/>
    </source>
</evidence>
<evidence type="ECO:0000256" key="1">
    <source>
        <dbReference type="ARBA" id="ARBA00009437"/>
    </source>
</evidence>
<feature type="domain" description="HTH lysR-type" evidence="5">
    <location>
        <begin position="10"/>
        <end position="67"/>
    </location>
</feature>
<dbReference type="Pfam" id="PF03466">
    <property type="entry name" value="LysR_substrate"/>
    <property type="match status" value="1"/>
</dbReference>
<gene>
    <name evidence="6" type="primary">cmpR12</name>
    <name evidence="6" type="ORF">VPARA_48870</name>
</gene>
<dbReference type="EMBL" id="JZWI01000028">
    <property type="protein sequence ID" value="KLN53949.1"/>
    <property type="molecule type" value="Genomic_DNA"/>
</dbReference>
<comment type="caution">
    <text evidence="6">The sequence shown here is derived from an EMBL/GenBank/DDBJ whole genome shotgun (WGS) entry which is preliminary data.</text>
</comment>
<dbReference type="PATRIC" id="fig|34073.19.peg.5003"/>
<evidence type="ECO:0000313" key="6">
    <source>
        <dbReference type="EMBL" id="KLN53949.1"/>
    </source>
</evidence>
<dbReference type="PANTHER" id="PTHR30427:SF1">
    <property type="entry name" value="TRANSCRIPTIONAL ACTIVATOR PROTEIN LYSR"/>
    <property type="match status" value="1"/>
</dbReference>
<dbReference type="GO" id="GO:0003700">
    <property type="term" value="F:DNA-binding transcription factor activity"/>
    <property type="evidence" value="ECO:0007669"/>
    <property type="project" value="InterPro"/>
</dbReference>
<evidence type="ECO:0000256" key="3">
    <source>
        <dbReference type="ARBA" id="ARBA00023125"/>
    </source>
</evidence>
<dbReference type="GO" id="GO:0010628">
    <property type="term" value="P:positive regulation of gene expression"/>
    <property type="evidence" value="ECO:0007669"/>
    <property type="project" value="TreeGrafter"/>
</dbReference>
<accession>A0A0H2LUS8</accession>
<evidence type="ECO:0000313" key="7">
    <source>
        <dbReference type="Proteomes" id="UP000035170"/>
    </source>
</evidence>
<dbReference type="Gene3D" id="3.40.190.290">
    <property type="match status" value="1"/>
</dbReference>
<name>A0A0H2LUS8_VARPD</name>
<keyword evidence="3" id="KW-0238">DNA-binding</keyword>
<protein>
    <submittedName>
        <fullName evidence="6">HTH-type transcriptional activator CmpR</fullName>
    </submittedName>
</protein>
<dbReference type="Gene3D" id="1.10.10.10">
    <property type="entry name" value="Winged helix-like DNA-binding domain superfamily/Winged helix DNA-binding domain"/>
    <property type="match status" value="1"/>
</dbReference>
<organism evidence="6 7">
    <name type="scientific">Variovorax paradoxus</name>
    <dbReference type="NCBI Taxonomy" id="34073"/>
    <lineage>
        <taxon>Bacteria</taxon>
        <taxon>Pseudomonadati</taxon>
        <taxon>Pseudomonadota</taxon>
        <taxon>Betaproteobacteria</taxon>
        <taxon>Burkholderiales</taxon>
        <taxon>Comamonadaceae</taxon>
        <taxon>Variovorax</taxon>
    </lineage>
</organism>
<dbReference type="Pfam" id="PF00126">
    <property type="entry name" value="HTH_1"/>
    <property type="match status" value="1"/>
</dbReference>
<keyword evidence="2" id="KW-0805">Transcription regulation</keyword>
<dbReference type="InterPro" id="IPR005119">
    <property type="entry name" value="LysR_subst-bd"/>
</dbReference>
<proteinExistence type="inferred from homology"/>
<dbReference type="SUPFAM" id="SSF53850">
    <property type="entry name" value="Periplasmic binding protein-like II"/>
    <property type="match status" value="1"/>
</dbReference>
<dbReference type="PROSITE" id="PS50931">
    <property type="entry name" value="HTH_LYSR"/>
    <property type="match status" value="1"/>
</dbReference>
<evidence type="ECO:0000256" key="4">
    <source>
        <dbReference type="ARBA" id="ARBA00023163"/>
    </source>
</evidence>
<dbReference type="PANTHER" id="PTHR30427">
    <property type="entry name" value="TRANSCRIPTIONAL ACTIVATOR PROTEIN LYSR"/>
    <property type="match status" value="1"/>
</dbReference>
<dbReference type="InterPro" id="IPR000847">
    <property type="entry name" value="LysR_HTH_N"/>
</dbReference>
<dbReference type="GO" id="GO:0043565">
    <property type="term" value="F:sequence-specific DNA binding"/>
    <property type="evidence" value="ECO:0007669"/>
    <property type="project" value="TreeGrafter"/>
</dbReference>
<dbReference type="PRINTS" id="PR00039">
    <property type="entry name" value="HTHLYSR"/>
</dbReference>
<dbReference type="Proteomes" id="UP000035170">
    <property type="component" value="Unassembled WGS sequence"/>
</dbReference>
<sequence>MAAPNPRILINLRQLEVLRAVMRYHTTIGAAEELGMSQPAVSNAIKLAEAKIGVQLFDRISNRLQPTADARVLLADAEPLFRVHEAVQRKAWDLRTGRAGVLRIAATAELSQFLVPQVLRRFLKDHPQVRISLETLRMDDLLESVESGGADLGVAMRPPVRSSMVVDVLVEAQMMCLCPPGDPLAAHPVLTPFELRNRTIIGPSPGSPLGTLIDAAFESASDHYAPDIEVRFSNVASVLVEQGLGVGFVDEITARYRLHSNCTTHRFRPRVPIKVCGLVVRDRPVSRMGHAFLEQARSFLQNGLDERTVTPPRAPPAAG</sequence>
<dbReference type="InterPro" id="IPR036388">
    <property type="entry name" value="WH-like_DNA-bd_sf"/>
</dbReference>